<protein>
    <submittedName>
        <fullName evidence="1">Uncharacterized protein</fullName>
    </submittedName>
</protein>
<dbReference type="AlphaFoldDB" id="A0A5B9QIM9"/>
<reference evidence="1 2" key="1">
    <citation type="submission" date="2019-08" db="EMBL/GenBank/DDBJ databases">
        <title>Deep-cultivation of Planctomycetes and their phenomic and genomic characterization uncovers novel biology.</title>
        <authorList>
            <person name="Wiegand S."/>
            <person name="Jogler M."/>
            <person name="Boedeker C."/>
            <person name="Pinto D."/>
            <person name="Vollmers J."/>
            <person name="Rivas-Marin E."/>
            <person name="Kohn T."/>
            <person name="Peeters S.H."/>
            <person name="Heuer A."/>
            <person name="Rast P."/>
            <person name="Oberbeckmann S."/>
            <person name="Bunk B."/>
            <person name="Jeske O."/>
            <person name="Meyerdierks A."/>
            <person name="Storesund J.E."/>
            <person name="Kallscheuer N."/>
            <person name="Luecker S."/>
            <person name="Lage O.M."/>
            <person name="Pohl T."/>
            <person name="Merkel B.J."/>
            <person name="Hornburger P."/>
            <person name="Mueller R.-W."/>
            <person name="Bruemmer F."/>
            <person name="Labrenz M."/>
            <person name="Spormann A.M."/>
            <person name="Op den Camp H."/>
            <person name="Overmann J."/>
            <person name="Amann R."/>
            <person name="Jetten M.S.M."/>
            <person name="Mascher T."/>
            <person name="Medema M.H."/>
            <person name="Devos D.P."/>
            <person name="Kaster A.-K."/>
            <person name="Ovreas L."/>
            <person name="Rohde M."/>
            <person name="Galperin M.Y."/>
            <person name="Jogler C."/>
        </authorList>
    </citation>
    <scope>NUCLEOTIDE SEQUENCE [LARGE SCALE GENOMIC DNA]</scope>
    <source>
        <strain evidence="1 2">Pr1d</strain>
    </source>
</reference>
<dbReference type="Proteomes" id="UP000323917">
    <property type="component" value="Chromosome"/>
</dbReference>
<sequence length="42" mass="4921">MPRFPFRNSPLSLESPPMALEKEWHDRAEAIRTAILQLRDSL</sequence>
<dbReference type="EMBL" id="CP042913">
    <property type="protein sequence ID" value="QEG37859.1"/>
    <property type="molecule type" value="Genomic_DNA"/>
</dbReference>
<organism evidence="1 2">
    <name type="scientific">Bythopirellula goksoeyrii</name>
    <dbReference type="NCBI Taxonomy" id="1400387"/>
    <lineage>
        <taxon>Bacteria</taxon>
        <taxon>Pseudomonadati</taxon>
        <taxon>Planctomycetota</taxon>
        <taxon>Planctomycetia</taxon>
        <taxon>Pirellulales</taxon>
        <taxon>Lacipirellulaceae</taxon>
        <taxon>Bythopirellula</taxon>
    </lineage>
</organism>
<proteinExistence type="predicted"/>
<gene>
    <name evidence="1" type="ORF">Pr1d_52070</name>
</gene>
<name>A0A5B9QIM9_9BACT</name>
<evidence type="ECO:0000313" key="1">
    <source>
        <dbReference type="EMBL" id="QEG37859.1"/>
    </source>
</evidence>
<keyword evidence="2" id="KW-1185">Reference proteome</keyword>
<evidence type="ECO:0000313" key="2">
    <source>
        <dbReference type="Proteomes" id="UP000323917"/>
    </source>
</evidence>
<accession>A0A5B9QIM9</accession>
<dbReference type="KEGG" id="bgok:Pr1d_52070"/>